<sequence length="96" mass="11521">MAIFYQNTLTQYFHIRRPHRFLCKSMTKTTPDASSADLRRRSSNYQPSRDVLKKKVKMMLDVVKKSRLEQLELMDDLQKLFSYHFELQINDDIFSS</sequence>
<dbReference type="EMBL" id="GL348717">
    <property type="protein sequence ID" value="EFH51541.1"/>
    <property type="molecule type" value="Genomic_DNA"/>
</dbReference>
<gene>
    <name evidence="1" type="ORF">ARALYDRAFT_904750</name>
</gene>
<evidence type="ECO:0000313" key="1">
    <source>
        <dbReference type="EMBL" id="EFH51541.1"/>
    </source>
</evidence>
<keyword evidence="2" id="KW-1185">Reference proteome</keyword>
<dbReference type="InterPro" id="IPR036965">
    <property type="entry name" value="Terpene_synth_N_sf"/>
</dbReference>
<dbReference type="Gene3D" id="1.50.10.130">
    <property type="entry name" value="Terpene synthase, N-terminal domain"/>
    <property type="match status" value="1"/>
</dbReference>
<protein>
    <submittedName>
        <fullName evidence="1">Uncharacterized protein</fullName>
    </submittedName>
</protein>
<dbReference type="STRING" id="81972.D7LQU9"/>
<dbReference type="InterPro" id="IPR008930">
    <property type="entry name" value="Terpenoid_cyclase/PrenylTrfase"/>
</dbReference>
<proteinExistence type="predicted"/>
<accession>D7LQU9</accession>
<dbReference type="HOGENOM" id="CLU_2362581_0_0_1"/>
<dbReference type="Gramene" id="scaffold_500454.1">
    <property type="protein sequence ID" value="scaffold_500454.1"/>
    <property type="gene ID" value="scaffold_500454.1"/>
</dbReference>
<dbReference type="Proteomes" id="UP000008694">
    <property type="component" value="Unassembled WGS sequence"/>
</dbReference>
<organism evidence="2">
    <name type="scientific">Arabidopsis lyrata subsp. lyrata</name>
    <name type="common">Lyre-leaved rock-cress</name>
    <dbReference type="NCBI Taxonomy" id="81972"/>
    <lineage>
        <taxon>Eukaryota</taxon>
        <taxon>Viridiplantae</taxon>
        <taxon>Streptophyta</taxon>
        <taxon>Embryophyta</taxon>
        <taxon>Tracheophyta</taxon>
        <taxon>Spermatophyta</taxon>
        <taxon>Magnoliopsida</taxon>
        <taxon>eudicotyledons</taxon>
        <taxon>Gunneridae</taxon>
        <taxon>Pentapetalae</taxon>
        <taxon>rosids</taxon>
        <taxon>malvids</taxon>
        <taxon>Brassicales</taxon>
        <taxon>Brassicaceae</taxon>
        <taxon>Camelineae</taxon>
        <taxon>Arabidopsis</taxon>
    </lineage>
</organism>
<evidence type="ECO:0000313" key="2">
    <source>
        <dbReference type="Proteomes" id="UP000008694"/>
    </source>
</evidence>
<name>D7LQU9_ARALL</name>
<dbReference type="SUPFAM" id="SSF48239">
    <property type="entry name" value="Terpenoid cyclases/Protein prenyltransferases"/>
    <property type="match status" value="1"/>
</dbReference>
<dbReference type="GO" id="GO:0010333">
    <property type="term" value="F:terpene synthase activity"/>
    <property type="evidence" value="ECO:0007669"/>
    <property type="project" value="InterPro"/>
</dbReference>
<dbReference type="AlphaFoldDB" id="D7LQU9"/>
<reference evidence="2" key="1">
    <citation type="journal article" date="2011" name="Nat. Genet.">
        <title>The Arabidopsis lyrata genome sequence and the basis of rapid genome size change.</title>
        <authorList>
            <person name="Hu T.T."/>
            <person name="Pattyn P."/>
            <person name="Bakker E.G."/>
            <person name="Cao J."/>
            <person name="Cheng J.-F."/>
            <person name="Clark R.M."/>
            <person name="Fahlgren N."/>
            <person name="Fawcett J.A."/>
            <person name="Grimwood J."/>
            <person name="Gundlach H."/>
            <person name="Haberer G."/>
            <person name="Hollister J.D."/>
            <person name="Ossowski S."/>
            <person name="Ottilar R.P."/>
            <person name="Salamov A.A."/>
            <person name="Schneeberger K."/>
            <person name="Spannagl M."/>
            <person name="Wang X."/>
            <person name="Yang L."/>
            <person name="Nasrallah M.E."/>
            <person name="Bergelson J."/>
            <person name="Carrington J.C."/>
            <person name="Gaut B.S."/>
            <person name="Schmutz J."/>
            <person name="Mayer K.F.X."/>
            <person name="Van de Peer Y."/>
            <person name="Grigoriev I.V."/>
            <person name="Nordborg M."/>
            <person name="Weigel D."/>
            <person name="Guo Y.-L."/>
        </authorList>
    </citation>
    <scope>NUCLEOTIDE SEQUENCE [LARGE SCALE GENOMIC DNA]</scope>
    <source>
        <strain evidence="2">cv. MN47</strain>
    </source>
</reference>